<evidence type="ECO:0000256" key="1">
    <source>
        <dbReference type="ARBA" id="ARBA00004651"/>
    </source>
</evidence>
<dbReference type="GO" id="GO:0022857">
    <property type="term" value="F:transmembrane transporter activity"/>
    <property type="evidence" value="ECO:0007669"/>
    <property type="project" value="InterPro"/>
</dbReference>
<comment type="subcellular location">
    <subcellularLocation>
        <location evidence="1">Cell membrane</location>
        <topology evidence="1">Multi-pass membrane protein</topology>
    </subcellularLocation>
</comment>
<feature type="region of interest" description="Disordered" evidence="6">
    <location>
        <begin position="193"/>
        <end position="219"/>
    </location>
</feature>
<feature type="transmembrane region" description="Helical" evidence="7">
    <location>
        <begin position="248"/>
        <end position="273"/>
    </location>
</feature>
<keyword evidence="9" id="KW-1185">Reference proteome</keyword>
<protein>
    <submittedName>
        <fullName evidence="8">MFS transporter</fullName>
    </submittedName>
</protein>
<feature type="transmembrane region" description="Helical" evidence="7">
    <location>
        <begin position="12"/>
        <end position="35"/>
    </location>
</feature>
<dbReference type="GO" id="GO:0005886">
    <property type="term" value="C:plasma membrane"/>
    <property type="evidence" value="ECO:0007669"/>
    <property type="project" value="UniProtKB-SubCell"/>
</dbReference>
<dbReference type="InterPro" id="IPR036259">
    <property type="entry name" value="MFS_trans_sf"/>
</dbReference>
<feature type="transmembrane region" description="Helical" evidence="7">
    <location>
        <begin position="335"/>
        <end position="352"/>
    </location>
</feature>
<dbReference type="CDD" id="cd06173">
    <property type="entry name" value="MFS_MefA_like"/>
    <property type="match status" value="1"/>
</dbReference>
<evidence type="ECO:0000256" key="5">
    <source>
        <dbReference type="ARBA" id="ARBA00023136"/>
    </source>
</evidence>
<feature type="compositionally biased region" description="Gly residues" evidence="6">
    <location>
        <begin position="198"/>
        <end position="207"/>
    </location>
</feature>
<dbReference type="EMBL" id="JAKGSG010000012">
    <property type="protein sequence ID" value="MCF4120068.1"/>
    <property type="molecule type" value="Genomic_DNA"/>
</dbReference>
<feature type="compositionally biased region" description="Low complexity" evidence="6">
    <location>
        <begin position="208"/>
        <end position="217"/>
    </location>
</feature>
<sequence>MLRALSHPVYRRLFLAQVVALAGTGLLTVALGLLAYDLSPGDAGGVLGTALAIKMVAYVVVAPLATAAVARLPRRAVLVGSDAVRLAVALSLPIVGEAWQVYVLVFVLQAASAAFTPTFQSVIPDVLPDEDDYTAALSLSRLASDLEAVASPLLAAILLLVVPSSALFLGTAAGFAGSALLVLSAALPRRGSTVSDAGGPGQAGGAPGTVPGVAPGTVDEDVPEMPFGRRAQHGILLFWRTPALRPVLVLNLAVAAAGAFVLVQTVTIVRATFGAGEDLVAVLLAMNGAGSMAAALALPAVLRRAPEKRVMLAGGALLAVATALVPLALRASWGLAAVAVLWVLVGLGWAAAETPVGRILRRNVAPADLPDAFAADFSLSHACWLVTYPLAGWLGSTGRAGLGTTALVLAVVAASATLAAAALWPRAGRDPRFQVPPADRAGMGS</sequence>
<dbReference type="Proteomes" id="UP001165405">
    <property type="component" value="Unassembled WGS sequence"/>
</dbReference>
<feature type="transmembrane region" description="Helical" evidence="7">
    <location>
        <begin position="310"/>
        <end position="329"/>
    </location>
</feature>
<comment type="caution">
    <text evidence="8">The sequence shown here is derived from an EMBL/GenBank/DDBJ whole genome shotgun (WGS) entry which is preliminary data.</text>
</comment>
<keyword evidence="4 7" id="KW-1133">Transmembrane helix</keyword>
<dbReference type="InterPro" id="IPR011701">
    <property type="entry name" value="MFS"/>
</dbReference>
<evidence type="ECO:0000313" key="9">
    <source>
        <dbReference type="Proteomes" id="UP001165405"/>
    </source>
</evidence>
<keyword evidence="5 7" id="KW-0472">Membrane</keyword>
<keyword evidence="2" id="KW-1003">Cell membrane</keyword>
<evidence type="ECO:0000256" key="6">
    <source>
        <dbReference type="SAM" id="MobiDB-lite"/>
    </source>
</evidence>
<evidence type="ECO:0000256" key="3">
    <source>
        <dbReference type="ARBA" id="ARBA00022692"/>
    </source>
</evidence>
<dbReference type="Pfam" id="PF07690">
    <property type="entry name" value="MFS_1"/>
    <property type="match status" value="1"/>
</dbReference>
<feature type="transmembrane region" description="Helical" evidence="7">
    <location>
        <begin position="153"/>
        <end position="183"/>
    </location>
</feature>
<feature type="transmembrane region" description="Helical" evidence="7">
    <location>
        <begin position="55"/>
        <end position="72"/>
    </location>
</feature>
<evidence type="ECO:0000313" key="8">
    <source>
        <dbReference type="EMBL" id="MCF4120068.1"/>
    </source>
</evidence>
<evidence type="ECO:0000256" key="2">
    <source>
        <dbReference type="ARBA" id="ARBA00022475"/>
    </source>
</evidence>
<dbReference type="RefSeq" id="WP_236087780.1">
    <property type="nucleotide sequence ID" value="NZ_JAKGSG010000012.1"/>
</dbReference>
<dbReference type="Gene3D" id="1.20.1250.20">
    <property type="entry name" value="MFS general substrate transporter like domains"/>
    <property type="match status" value="2"/>
</dbReference>
<dbReference type="AlphaFoldDB" id="A0AA41QB80"/>
<feature type="transmembrane region" description="Helical" evidence="7">
    <location>
        <begin position="279"/>
        <end position="298"/>
    </location>
</feature>
<feature type="transmembrane region" description="Helical" evidence="7">
    <location>
        <begin position="400"/>
        <end position="424"/>
    </location>
</feature>
<accession>A0AA41QB80</accession>
<dbReference type="PANTHER" id="PTHR23513:SF6">
    <property type="entry name" value="MAJOR FACILITATOR SUPERFAMILY ASSOCIATED DOMAIN-CONTAINING PROTEIN"/>
    <property type="match status" value="1"/>
</dbReference>
<name>A0AA41QB80_9MICO</name>
<feature type="transmembrane region" description="Helical" evidence="7">
    <location>
        <begin position="84"/>
        <end position="108"/>
    </location>
</feature>
<keyword evidence="3 7" id="KW-0812">Transmembrane</keyword>
<dbReference type="PANTHER" id="PTHR23513">
    <property type="entry name" value="INTEGRAL MEMBRANE EFFLUX PROTEIN-RELATED"/>
    <property type="match status" value="1"/>
</dbReference>
<dbReference type="SUPFAM" id="SSF103473">
    <property type="entry name" value="MFS general substrate transporter"/>
    <property type="match status" value="1"/>
</dbReference>
<organism evidence="8 9">
    <name type="scientific">Antribacter soli</name>
    <dbReference type="NCBI Taxonomy" id="2910976"/>
    <lineage>
        <taxon>Bacteria</taxon>
        <taxon>Bacillati</taxon>
        <taxon>Actinomycetota</taxon>
        <taxon>Actinomycetes</taxon>
        <taxon>Micrococcales</taxon>
        <taxon>Promicromonosporaceae</taxon>
        <taxon>Antribacter</taxon>
    </lineage>
</organism>
<evidence type="ECO:0000256" key="4">
    <source>
        <dbReference type="ARBA" id="ARBA00022989"/>
    </source>
</evidence>
<evidence type="ECO:0000256" key="7">
    <source>
        <dbReference type="SAM" id="Phobius"/>
    </source>
</evidence>
<gene>
    <name evidence="8" type="ORF">L1785_03670</name>
</gene>
<reference evidence="8" key="1">
    <citation type="submission" date="2022-01" db="EMBL/GenBank/DDBJ databases">
        <title>Antribacter sp. nov., isolated from Guizhou of China.</title>
        <authorList>
            <person name="Chengliang C."/>
            <person name="Ya Z."/>
        </authorList>
    </citation>
    <scope>NUCLEOTIDE SEQUENCE</scope>
    <source>
        <strain evidence="8">KLBMP 9083</strain>
    </source>
</reference>
<proteinExistence type="predicted"/>